<accession>A0A084SVF2</accession>
<dbReference type="NCBIfam" id="TIGR02264">
    <property type="entry name" value="gmx_para_CXXCG"/>
    <property type="match status" value="1"/>
</dbReference>
<protein>
    <submittedName>
        <fullName evidence="1">Uncharacterized protein</fullName>
    </submittedName>
</protein>
<dbReference type="Pfam" id="PF09535">
    <property type="entry name" value="Gmx_para_CXXCG"/>
    <property type="match status" value="1"/>
</dbReference>
<gene>
    <name evidence="1" type="ORF">Q664_15710</name>
</gene>
<proteinExistence type="predicted"/>
<evidence type="ECO:0000313" key="2">
    <source>
        <dbReference type="Proteomes" id="UP000028547"/>
    </source>
</evidence>
<dbReference type="RefSeq" id="WP_043395228.1">
    <property type="nucleotide sequence ID" value="NZ_JPMI01000096.1"/>
</dbReference>
<sequence length="241" mass="27013">MKFYWIREDEASQYTGNLNAVHKWMLPGIQPCSRCGLGGRSSSAQYPCVDLSLLPEVDQKKLSDPWPVPREEFVRLRELVRPLAPPDAELLPVTAFGPLTGTATGRFGQFFMQNPWSLCLRREALEKLQSAGVRGLQGCPLSVRFRQKNHPELQDLQLARRGRFHPDCLPRDREPPCPTCGEDKGYSLPQPPILAAASLSDDLDVFRLADWSSLIIASERMVDTVSRLGLDGVVFQSLVVR</sequence>
<name>A0A084SVF2_9BACT</name>
<dbReference type="EMBL" id="JPMI01000096">
    <property type="protein sequence ID" value="KFA92437.1"/>
    <property type="molecule type" value="Genomic_DNA"/>
</dbReference>
<dbReference type="AlphaFoldDB" id="A0A084SVF2"/>
<organism evidence="1 2">
    <name type="scientific">Archangium violaceum Cb vi76</name>
    <dbReference type="NCBI Taxonomy" id="1406225"/>
    <lineage>
        <taxon>Bacteria</taxon>
        <taxon>Pseudomonadati</taxon>
        <taxon>Myxococcota</taxon>
        <taxon>Myxococcia</taxon>
        <taxon>Myxococcales</taxon>
        <taxon>Cystobacterineae</taxon>
        <taxon>Archangiaceae</taxon>
        <taxon>Archangium</taxon>
    </lineage>
</organism>
<dbReference type="Proteomes" id="UP000028547">
    <property type="component" value="Unassembled WGS sequence"/>
</dbReference>
<comment type="caution">
    <text evidence="1">The sequence shown here is derived from an EMBL/GenBank/DDBJ whole genome shotgun (WGS) entry which is preliminary data.</text>
</comment>
<evidence type="ECO:0000313" key="1">
    <source>
        <dbReference type="EMBL" id="KFA92437.1"/>
    </source>
</evidence>
<dbReference type="InterPro" id="IPR011750">
    <property type="entry name" value="Gmx_para_CXXCG"/>
</dbReference>
<reference evidence="1 2" key="1">
    <citation type="submission" date="2014-07" db="EMBL/GenBank/DDBJ databases">
        <title>Draft Genome Sequence of Gephyronic Acid Producer, Cystobacter violaceus Strain Cb vi76.</title>
        <authorList>
            <person name="Stevens D.C."/>
            <person name="Young J."/>
            <person name="Carmichael R."/>
            <person name="Tan J."/>
            <person name="Taylor R.E."/>
        </authorList>
    </citation>
    <scope>NUCLEOTIDE SEQUENCE [LARGE SCALE GENOMIC DNA]</scope>
    <source>
        <strain evidence="1 2">Cb vi76</strain>
    </source>
</reference>